<dbReference type="Pfam" id="PF01179">
    <property type="entry name" value="Cu_amine_oxid"/>
    <property type="match status" value="1"/>
</dbReference>
<accession>A0ABC8RC98</accession>
<keyword evidence="4 9" id="KW-0560">Oxidoreductase</keyword>
<keyword evidence="2 9" id="KW-0479">Metal-binding</keyword>
<evidence type="ECO:0000256" key="6">
    <source>
        <dbReference type="ARBA" id="ARBA00023157"/>
    </source>
</evidence>
<evidence type="ECO:0000256" key="4">
    <source>
        <dbReference type="ARBA" id="ARBA00023002"/>
    </source>
</evidence>
<comment type="caution">
    <text evidence="11">The sequence shown here is derived from an EMBL/GenBank/DDBJ whole genome shotgun (WGS) entry which is preliminary data.</text>
</comment>
<dbReference type="EC" id="1.4.3.-" evidence="9"/>
<feature type="domain" description="Copper amine oxidase catalytic" evidence="10">
    <location>
        <begin position="4"/>
        <end position="400"/>
    </location>
</feature>
<reference evidence="11 12" key="1">
    <citation type="submission" date="2024-02" db="EMBL/GenBank/DDBJ databases">
        <authorList>
            <person name="Vignale AGUSTIN F."/>
            <person name="Sosa J E."/>
            <person name="Modenutti C."/>
        </authorList>
    </citation>
    <scope>NUCLEOTIDE SEQUENCE [LARGE SCALE GENOMIC DNA]</scope>
</reference>
<dbReference type="PANTHER" id="PTHR10638">
    <property type="entry name" value="COPPER AMINE OXIDASE"/>
    <property type="match status" value="1"/>
</dbReference>
<evidence type="ECO:0000256" key="8">
    <source>
        <dbReference type="PIRSR" id="PIRSR600269-51"/>
    </source>
</evidence>
<dbReference type="FunFam" id="2.70.98.20:FF:000004">
    <property type="entry name" value="Amine oxidase"/>
    <property type="match status" value="1"/>
</dbReference>
<dbReference type="Proteomes" id="UP001642360">
    <property type="component" value="Unassembled WGS sequence"/>
</dbReference>
<dbReference type="GO" id="GO:0046872">
    <property type="term" value="F:metal ion binding"/>
    <property type="evidence" value="ECO:0007669"/>
    <property type="project" value="UniProtKB-KW"/>
</dbReference>
<keyword evidence="6" id="KW-1015">Disulfide bond</keyword>
<keyword evidence="12" id="KW-1185">Reference proteome</keyword>
<dbReference type="InterPro" id="IPR036460">
    <property type="entry name" value="Cu_amine_oxidase_C_sf"/>
</dbReference>
<evidence type="ECO:0000256" key="3">
    <source>
        <dbReference type="ARBA" id="ARBA00022772"/>
    </source>
</evidence>
<dbReference type="GO" id="GO:0016641">
    <property type="term" value="F:oxidoreductase activity, acting on the CH-NH2 group of donors, oxygen as acceptor"/>
    <property type="evidence" value="ECO:0007669"/>
    <property type="project" value="UniProtKB-ARBA"/>
</dbReference>
<sequence>MVSRWANWAFHLGFDVRAGPIISLASIYDLEKQKFRRVLYRAYISELFVPYMDPTEEWYYKTFLDSGEFGCGQSAVSLKPMEDCPAHAVFMDGYYAGGDGKPIKISNVFCIFEQHAGNVLWRHTESAIPGEVITEVRGEVSLVVRSVSTVGNYDYMMDWEFKPSGSIKLGAGLTGILEVKGVSYTHADQIKEDVHGTLVAENTIGVYHDHFLSYHLDLDVDGEANSFVKTNLETKRVIDNASPRRSYWTTISETAKTESDARIWLGLKPADLVVSNQNKKTKLGNPIGYRLIPGSVTSSLLSDDDYPQIRGAFTKYNVWVTPYNKSEKWAGGLYTDQSRGDDTLATWSLRNREIENKDIVVWYTMGFHHVPYQEDFPIMPTLSGGFELRPANFFERNPVLKTKSPKYVHWPNCTTRS</sequence>
<evidence type="ECO:0000256" key="2">
    <source>
        <dbReference type="ARBA" id="ARBA00022723"/>
    </source>
</evidence>
<dbReference type="InterPro" id="IPR000269">
    <property type="entry name" value="Cu_amine_oxidase"/>
</dbReference>
<dbReference type="InterPro" id="IPR015798">
    <property type="entry name" value="Cu_amine_oxidase_C"/>
</dbReference>
<dbReference type="EMBL" id="CAUOFW020000979">
    <property type="protein sequence ID" value="CAK9139677.1"/>
    <property type="molecule type" value="Genomic_DNA"/>
</dbReference>
<evidence type="ECO:0000259" key="10">
    <source>
        <dbReference type="Pfam" id="PF01179"/>
    </source>
</evidence>
<feature type="modified residue" description="2',4',5'-topaquinone" evidence="8">
    <location>
        <position position="153"/>
    </location>
</feature>
<proteinExistence type="inferred from homology"/>
<comment type="similarity">
    <text evidence="1 9">Belongs to the copper/topaquinone oxidase family.</text>
</comment>
<dbReference type="Gene3D" id="2.70.98.20">
    <property type="entry name" value="Copper amine oxidase, catalytic domain"/>
    <property type="match status" value="1"/>
</dbReference>
<evidence type="ECO:0000313" key="11">
    <source>
        <dbReference type="EMBL" id="CAK9139677.1"/>
    </source>
</evidence>
<comment type="PTM">
    <text evidence="8 9">Topaquinone (TPQ) is generated by copper-dependent autoxidation of a specific tyrosyl residue.</text>
</comment>
<dbReference type="PROSITE" id="PS01165">
    <property type="entry name" value="COPPER_AMINE_OXID_2"/>
    <property type="match status" value="1"/>
</dbReference>
<feature type="active site" description="Schiff-base intermediate with substrate; via topaquinone" evidence="7">
    <location>
        <position position="153"/>
    </location>
</feature>
<evidence type="ECO:0000313" key="12">
    <source>
        <dbReference type="Proteomes" id="UP001642360"/>
    </source>
</evidence>
<keyword evidence="3 7" id="KW-0801">TPQ</keyword>
<dbReference type="GO" id="GO:0009308">
    <property type="term" value="P:amine metabolic process"/>
    <property type="evidence" value="ECO:0007669"/>
    <property type="project" value="UniProtKB-UniRule"/>
</dbReference>
<evidence type="ECO:0000256" key="5">
    <source>
        <dbReference type="ARBA" id="ARBA00023008"/>
    </source>
</evidence>
<protein>
    <recommendedName>
        <fullName evidence="9">Amine oxidase</fullName>
        <ecNumber evidence="9">1.4.3.-</ecNumber>
    </recommendedName>
</protein>
<dbReference type="AlphaFoldDB" id="A0ABC8RC98"/>
<feature type="active site" description="Proton acceptor" evidence="7">
    <location>
        <position position="65"/>
    </location>
</feature>
<comment type="cofactor">
    <cofactor evidence="9">
        <name>Cu cation</name>
        <dbReference type="ChEBI" id="CHEBI:23378"/>
    </cofactor>
    <text evidence="9">Contains 1 topaquinone per subunit.</text>
</comment>
<dbReference type="PROSITE" id="PS01164">
    <property type="entry name" value="COPPER_AMINE_OXID_1"/>
    <property type="match status" value="1"/>
</dbReference>
<evidence type="ECO:0000256" key="7">
    <source>
        <dbReference type="PIRSR" id="PIRSR600269-50"/>
    </source>
</evidence>
<organism evidence="11 12">
    <name type="scientific">Ilex paraguariensis</name>
    <name type="common">yerba mate</name>
    <dbReference type="NCBI Taxonomy" id="185542"/>
    <lineage>
        <taxon>Eukaryota</taxon>
        <taxon>Viridiplantae</taxon>
        <taxon>Streptophyta</taxon>
        <taxon>Embryophyta</taxon>
        <taxon>Tracheophyta</taxon>
        <taxon>Spermatophyta</taxon>
        <taxon>Magnoliopsida</taxon>
        <taxon>eudicotyledons</taxon>
        <taxon>Gunneridae</taxon>
        <taxon>Pentapetalae</taxon>
        <taxon>asterids</taxon>
        <taxon>campanulids</taxon>
        <taxon>Aquifoliales</taxon>
        <taxon>Aquifoliaceae</taxon>
        <taxon>Ilex</taxon>
    </lineage>
</organism>
<gene>
    <name evidence="11" type="ORF">ILEXP_LOCUS7075</name>
</gene>
<evidence type="ECO:0000256" key="1">
    <source>
        <dbReference type="ARBA" id="ARBA00007983"/>
    </source>
</evidence>
<dbReference type="InterPro" id="IPR049948">
    <property type="entry name" value="Cu_Am_ox_TPQ-bd"/>
</dbReference>
<dbReference type="SUPFAM" id="SSF49998">
    <property type="entry name" value="Amine oxidase catalytic domain"/>
    <property type="match status" value="1"/>
</dbReference>
<dbReference type="PANTHER" id="PTHR10638:SF87">
    <property type="entry name" value="AMINE OXIDASE [COPPER-CONTAINING] ALPHA 2, PEROXISOMAL-RELATED"/>
    <property type="match status" value="1"/>
</dbReference>
<evidence type="ECO:0000256" key="9">
    <source>
        <dbReference type="RuleBase" id="RU000672"/>
    </source>
</evidence>
<keyword evidence="5 9" id="KW-0186">Copper</keyword>
<name>A0ABC8RC98_9AQUA</name>
<dbReference type="InterPro" id="IPR049947">
    <property type="entry name" value="Cu_Am_Ox_Cu-bd"/>
</dbReference>